<protein>
    <recommendedName>
        <fullName evidence="20">Integrin alpha-PS2</fullName>
    </recommendedName>
</protein>
<dbReference type="InterPro" id="IPR013649">
    <property type="entry name" value="Integrin_alpha_Ig-like_1"/>
</dbReference>
<feature type="region of interest" description="Disordered" evidence="14">
    <location>
        <begin position="1382"/>
        <end position="1463"/>
    </location>
</feature>
<dbReference type="EMBL" id="JAPTSV010000005">
    <property type="protein sequence ID" value="KAJ1527771.1"/>
    <property type="molecule type" value="Genomic_DNA"/>
</dbReference>
<feature type="transmembrane region" description="Helical" evidence="13">
    <location>
        <begin position="1585"/>
        <end position="1609"/>
    </location>
</feature>
<evidence type="ECO:0000256" key="13">
    <source>
        <dbReference type="RuleBase" id="RU003762"/>
    </source>
</evidence>
<keyword evidence="3 13" id="KW-0812">Transmembrane</keyword>
<dbReference type="PROSITE" id="PS51470">
    <property type="entry name" value="FG_GAP"/>
    <property type="match status" value="5"/>
</dbReference>
<evidence type="ECO:0000256" key="12">
    <source>
        <dbReference type="PROSITE-ProRule" id="PRU00803"/>
    </source>
</evidence>
<feature type="compositionally biased region" description="Low complexity" evidence="14">
    <location>
        <begin position="932"/>
        <end position="960"/>
    </location>
</feature>
<dbReference type="GO" id="GO:0007157">
    <property type="term" value="P:heterophilic cell-cell adhesion via plasma membrane cell adhesion molecules"/>
    <property type="evidence" value="ECO:0007669"/>
    <property type="project" value="UniProtKB-ARBA"/>
</dbReference>
<dbReference type="SUPFAM" id="SSF69179">
    <property type="entry name" value="Integrin domains"/>
    <property type="match status" value="3"/>
</dbReference>
<evidence type="ECO:0000256" key="14">
    <source>
        <dbReference type="SAM" id="MobiDB-lite"/>
    </source>
</evidence>
<feature type="domain" description="Integrin alpha third immunoglobulin-like" evidence="17">
    <location>
        <begin position="774"/>
        <end position="874"/>
    </location>
</feature>
<organism evidence="18 19">
    <name type="scientific">Megalurothrips usitatus</name>
    <name type="common">bean blossom thrips</name>
    <dbReference type="NCBI Taxonomy" id="439358"/>
    <lineage>
        <taxon>Eukaryota</taxon>
        <taxon>Metazoa</taxon>
        <taxon>Ecdysozoa</taxon>
        <taxon>Arthropoda</taxon>
        <taxon>Hexapoda</taxon>
        <taxon>Insecta</taxon>
        <taxon>Pterygota</taxon>
        <taxon>Neoptera</taxon>
        <taxon>Paraneoptera</taxon>
        <taxon>Thysanoptera</taxon>
        <taxon>Terebrantia</taxon>
        <taxon>Thripoidea</taxon>
        <taxon>Thripidae</taxon>
        <taxon>Megalurothrips</taxon>
    </lineage>
</organism>
<dbReference type="GO" id="GO:0048513">
    <property type="term" value="P:animal organ development"/>
    <property type="evidence" value="ECO:0007669"/>
    <property type="project" value="UniProtKB-ARBA"/>
</dbReference>
<keyword evidence="5" id="KW-0677">Repeat</keyword>
<dbReference type="Pfam" id="PF20806">
    <property type="entry name" value="Integrin_A_Ig_3"/>
    <property type="match status" value="2"/>
</dbReference>
<feature type="domain" description="Integrin alpha second immunoglobulin-like" evidence="16">
    <location>
        <begin position="623"/>
        <end position="758"/>
    </location>
</feature>
<dbReference type="SMART" id="SM00191">
    <property type="entry name" value="Int_alpha"/>
    <property type="match status" value="4"/>
</dbReference>
<evidence type="ECO:0000256" key="4">
    <source>
        <dbReference type="ARBA" id="ARBA00022729"/>
    </source>
</evidence>
<dbReference type="Pfam" id="PF08441">
    <property type="entry name" value="Integrin_A_Ig_1"/>
    <property type="match status" value="1"/>
</dbReference>
<feature type="compositionally biased region" description="Basic and acidic residues" evidence="14">
    <location>
        <begin position="1428"/>
        <end position="1440"/>
    </location>
</feature>
<feature type="compositionally biased region" description="Basic and acidic residues" evidence="14">
    <location>
        <begin position="906"/>
        <end position="917"/>
    </location>
</feature>
<dbReference type="InterPro" id="IPR028994">
    <property type="entry name" value="Integrin_alpha_N"/>
</dbReference>
<dbReference type="InterPro" id="IPR013519">
    <property type="entry name" value="Int_alpha_beta-p"/>
</dbReference>
<reference evidence="18" key="1">
    <citation type="submission" date="2022-12" db="EMBL/GenBank/DDBJ databases">
        <title>Chromosome-level genome assembly of the bean flower thrips Megalurothrips usitatus.</title>
        <authorList>
            <person name="Ma L."/>
            <person name="Liu Q."/>
            <person name="Li H."/>
            <person name="Cai W."/>
        </authorList>
    </citation>
    <scope>NUCLEOTIDE SEQUENCE</scope>
    <source>
        <strain evidence="18">Cailab_2022a</strain>
    </source>
</reference>
<sequence>MQCVWWHRCSAAGRILTHATITALPSPVIAPARTSCCCCCHRVVVVVGRVLVGAPEAQTGQPGVSRGGAVYRCDIRGADHCQEIPFDRTGSNNNSNGQQIDDKSNQWFGATLYSSGDDGVVVACAPRYVYFAKQVNRKDPVGTCWVSRKGFSDFAEYAPCRTKHWGYHRQGSCQAGLGAAISKDGNRLFIGAPGSWYWQGQAYYVNTAYKFPWVPPRNMPYGGGAGQVHSQSLKERQVVVATGEGSAVDDDSYLGYSATTGDFDGNGETDVAIGMPRGSGLVGRVVVYTWSMSNLFNRTGDQMGSYFAYALCASDVDGDGLDDLVVGAPMYTHYDNNEGKYETGRVYVIYQGSGVQKSKFREVTTLDGKNSKARFGMSLASLGDVNKDGFGDFAVGAPYDGPRERGAVYVFHGSKDGVLEKASQVIFAEDINLQLSTFGFSMSGGLDLDNNEYPDLAVGAYEADSAVFFRSRPVVKMTGQVAFSLDSKQISLEQKNCTLRDGTRVSCVPLNAYLKYGGVNVDDSIELEVQFVLDARKPKSPRMFFVSDSNRNVMNQTVRLDKNVLFQKSMHVYIKPDLRDKLTPLDAEMRYSMHPRRTTALPPILDQDAPPVQRDSISIQKNCGRDNVCIPDVQLFVSSNVSKYLHDSEQQLAFDVEVRNEGEDAFEATFEMNIPPGIDYKRIQRLDKAEREIPVQCSPPSAASNNTLRCDIGNPLPKAKMVHFKVLLQPFHREGMKARYEFNMAVNSTNPENKNSLQDNVRSIVIPIQVDTDLILEGSSHPSDLHFNTTQYRTEALAEGISESEIGPQVVHVYSIRNKGPSGIQEAQAVFRWPAYTLSGEPLLYLLEQPETSGPIKCQFVQEVNPLGVSLERRGKSFLESIGAAGIYSARGSGGRRGGEITEEERLGIEQEHHEEALETSGRRQHGGSYRSQSETHFSSQSSGQAGTRAGAVGAVGASRSRGRGGARVEGSYEAEYGSSVSAGRSGGATYVEGSYRGSAAHQAAGGRRVEAEYGSSQASGGRRVEADYSSSQASGGRRFEAEYGASQGSSGGSRTVVVDHTVEAGYRGQGAVSATTASSASRRTGYEGSTSYEYGASQGGQGAAAAGAGGRRTYEERTHSTNTTWSSADGGRPRVHSASSWRTEQDGVVREGGSSTAGYSDVELAERRRYEEELRRYEEERRRVEEDRRRIEAEHRRVEEERRRMEEERRRGEDYGRAVYTNYSSASHYDGGRGVAAGAAAAGAGASYGSVRSSSASSAASVSGSSSSSSAAGVSVAAGVGGPGGSDSVANLRPRGGVAVTSTSSGGGSSDTSHFAWESAALNPASAAGKTPYGTPAHTTVLDLGVDAAGLRGAIEGHGQAGAGRHGQGAVTITGTHSYEAEYEGEGEAEAAASVSSGGRYSGGRSEWSSSSSSSSQHSGASGAAYGRDEEYQRREEGKYYSGDYRQHASPVDEGNGLVDSRSSDVHNRIRRDVDGVEDGNEPYDAFRFDNDIPECNPVRCVNLMCTVGPLQRDQEAYVAIRSRLVVSTVKKISSTEELRLSSMLSARITRLPHIGAPDNSERRDHEVFTQVIPSDLAVKSDIVPLWVVVLSAFAGTLILLLLIFLLWKCGFFKRNRPSNAPEKEPLNRNGHYQSGDEAL</sequence>
<evidence type="ECO:0000256" key="2">
    <source>
        <dbReference type="ARBA" id="ARBA00008054"/>
    </source>
</evidence>
<feature type="domain" description="Integrin alpha first immunoglubulin-like" evidence="15">
    <location>
        <begin position="471"/>
        <end position="622"/>
    </location>
</feature>
<dbReference type="GO" id="GO:0008305">
    <property type="term" value="C:integrin complex"/>
    <property type="evidence" value="ECO:0007669"/>
    <property type="project" value="InterPro"/>
</dbReference>
<dbReference type="PRINTS" id="PR01185">
    <property type="entry name" value="INTEGRINA"/>
</dbReference>
<evidence type="ECO:0000256" key="5">
    <source>
        <dbReference type="ARBA" id="ARBA00022737"/>
    </source>
</evidence>
<keyword evidence="8 13" id="KW-0401">Integrin</keyword>
<dbReference type="GO" id="GO:0007229">
    <property type="term" value="P:integrin-mediated signaling pathway"/>
    <property type="evidence" value="ECO:0007669"/>
    <property type="project" value="UniProtKB-KW"/>
</dbReference>
<keyword evidence="9 13" id="KW-0472">Membrane</keyword>
<feature type="chain" id="PRO_5043097301" description="Integrin alpha-PS2" evidence="13">
    <location>
        <begin position="23"/>
        <end position="1641"/>
    </location>
</feature>
<evidence type="ECO:0008006" key="20">
    <source>
        <dbReference type="Google" id="ProtNLM"/>
    </source>
</evidence>
<evidence type="ECO:0000256" key="1">
    <source>
        <dbReference type="ARBA" id="ARBA00004479"/>
    </source>
</evidence>
<keyword evidence="4 13" id="KW-0732">Signal</keyword>
<dbReference type="Proteomes" id="UP001075354">
    <property type="component" value="Chromosome 5"/>
</dbReference>
<feature type="region of interest" description="Disordered" evidence="14">
    <location>
        <begin position="1070"/>
        <end position="1161"/>
    </location>
</feature>
<comment type="subcellular location">
    <subcellularLocation>
        <location evidence="1 13">Membrane</location>
        <topology evidence="1 13">Single-pass type I membrane protein</topology>
    </subcellularLocation>
</comment>
<accession>A0AAV7XRX4</accession>
<feature type="compositionally biased region" description="Low complexity" evidence="14">
    <location>
        <begin position="1391"/>
        <end position="1426"/>
    </location>
</feature>
<comment type="caution">
    <text evidence="18">The sequence shown here is derived from an EMBL/GenBank/DDBJ whole genome shotgun (WGS) entry which is preliminary data.</text>
</comment>
<evidence type="ECO:0000313" key="19">
    <source>
        <dbReference type="Proteomes" id="UP001075354"/>
    </source>
</evidence>
<evidence type="ECO:0000259" key="17">
    <source>
        <dbReference type="Pfam" id="PF20806"/>
    </source>
</evidence>
<dbReference type="Gene3D" id="2.130.10.130">
    <property type="entry name" value="Integrin alpha, N-terminal"/>
    <property type="match status" value="1"/>
</dbReference>
<dbReference type="Gene3D" id="2.60.40.1460">
    <property type="entry name" value="Integrin domains. Chain A, domain 2"/>
    <property type="match status" value="1"/>
</dbReference>
<comment type="similarity">
    <text evidence="2 13">Belongs to the integrin alpha chain family.</text>
</comment>
<gene>
    <name evidence="18" type="ORF">ONE63_007726</name>
</gene>
<dbReference type="Pfam" id="PF01839">
    <property type="entry name" value="FG-GAP"/>
    <property type="match status" value="3"/>
</dbReference>
<dbReference type="InterPro" id="IPR048285">
    <property type="entry name" value="Integrin_alpha_Ig-like_2"/>
</dbReference>
<evidence type="ECO:0000256" key="7">
    <source>
        <dbReference type="ARBA" id="ARBA00022989"/>
    </source>
</evidence>
<feature type="compositionally biased region" description="Low complexity" evidence="14">
    <location>
        <begin position="1074"/>
        <end position="1084"/>
    </location>
</feature>
<feature type="region of interest" description="Disordered" evidence="14">
    <location>
        <begin position="1620"/>
        <end position="1641"/>
    </location>
</feature>
<feature type="region of interest" description="Disordered" evidence="14">
    <location>
        <begin position="906"/>
        <end position="970"/>
    </location>
</feature>
<evidence type="ECO:0000313" key="18">
    <source>
        <dbReference type="EMBL" id="KAJ1527771.1"/>
    </source>
</evidence>
<feature type="compositionally biased region" description="Gly residues" evidence="14">
    <location>
        <begin position="1098"/>
        <end position="1111"/>
    </location>
</feature>
<feature type="domain" description="Integrin alpha third immunoglobulin-like" evidence="17">
    <location>
        <begin position="1462"/>
        <end position="1575"/>
    </location>
</feature>
<dbReference type="Pfam" id="PF20805">
    <property type="entry name" value="Integrin_A_Ig_2"/>
    <property type="match status" value="1"/>
</dbReference>
<proteinExistence type="inferred from homology"/>
<feature type="repeat" description="FG-GAP" evidence="12">
    <location>
        <begin position="293"/>
        <end position="358"/>
    </location>
</feature>
<evidence type="ECO:0000259" key="15">
    <source>
        <dbReference type="Pfam" id="PF08441"/>
    </source>
</evidence>
<evidence type="ECO:0000256" key="3">
    <source>
        <dbReference type="ARBA" id="ARBA00022692"/>
    </source>
</evidence>
<keyword evidence="19" id="KW-1185">Reference proteome</keyword>
<dbReference type="InterPro" id="IPR018184">
    <property type="entry name" value="Integrin_alpha_C_CS"/>
</dbReference>
<feature type="repeat" description="FG-GAP" evidence="12">
    <location>
        <begin position="240"/>
        <end position="292"/>
    </location>
</feature>
<dbReference type="InterPro" id="IPR048286">
    <property type="entry name" value="Integrin_alpha_Ig-like_3"/>
</dbReference>
<dbReference type="Gene3D" id="2.60.40.1510">
    <property type="entry name" value="ntegrin, alpha v. Chain A, domain 3"/>
    <property type="match status" value="1"/>
</dbReference>
<feature type="signal peptide" evidence="13">
    <location>
        <begin position="1"/>
        <end position="22"/>
    </location>
</feature>
<dbReference type="InterPro" id="IPR013517">
    <property type="entry name" value="FG-GAP"/>
</dbReference>
<dbReference type="PROSITE" id="PS00242">
    <property type="entry name" value="INTEGRIN_ALPHA"/>
    <property type="match status" value="1"/>
</dbReference>
<keyword evidence="6 13" id="KW-0130">Cell adhesion</keyword>
<evidence type="ECO:0000256" key="10">
    <source>
        <dbReference type="ARBA" id="ARBA00023170"/>
    </source>
</evidence>
<feature type="repeat" description="FG-GAP" evidence="12">
    <location>
        <begin position="424"/>
        <end position="486"/>
    </location>
</feature>
<dbReference type="GO" id="GO:0033627">
    <property type="term" value="P:cell adhesion mediated by integrin"/>
    <property type="evidence" value="ECO:0007669"/>
    <property type="project" value="TreeGrafter"/>
</dbReference>
<dbReference type="SUPFAM" id="SSF69318">
    <property type="entry name" value="Integrin alpha N-terminal domain"/>
    <property type="match status" value="1"/>
</dbReference>
<dbReference type="Gene3D" id="2.60.40.1530">
    <property type="entry name" value="ntegrin, alpha v. Chain A, domain 4"/>
    <property type="match status" value="2"/>
</dbReference>
<dbReference type="InterPro" id="IPR000413">
    <property type="entry name" value="Integrin_alpha"/>
</dbReference>
<dbReference type="GO" id="GO:0009897">
    <property type="term" value="C:external side of plasma membrane"/>
    <property type="evidence" value="ECO:0007669"/>
    <property type="project" value="TreeGrafter"/>
</dbReference>
<feature type="repeat" description="FG-GAP" evidence="12">
    <location>
        <begin position="93"/>
        <end position="153"/>
    </location>
</feature>
<dbReference type="Gene3D" id="1.20.5.930">
    <property type="entry name" value="Bicelle-embedded integrin alpha(iib) transmembrane segment"/>
    <property type="match status" value="1"/>
</dbReference>
<dbReference type="PANTHER" id="PTHR23220">
    <property type="entry name" value="INTEGRIN ALPHA"/>
    <property type="match status" value="1"/>
</dbReference>
<dbReference type="GO" id="GO:0007160">
    <property type="term" value="P:cell-matrix adhesion"/>
    <property type="evidence" value="ECO:0007669"/>
    <property type="project" value="TreeGrafter"/>
</dbReference>
<evidence type="ECO:0000256" key="9">
    <source>
        <dbReference type="ARBA" id="ARBA00023136"/>
    </source>
</evidence>
<keyword evidence="7 13" id="KW-1133">Transmembrane helix</keyword>
<dbReference type="InterPro" id="IPR032695">
    <property type="entry name" value="Integrin_dom_sf"/>
</dbReference>
<feature type="region of interest" description="Disordered" evidence="14">
    <location>
        <begin position="1195"/>
        <end position="1214"/>
    </location>
</feature>
<evidence type="ECO:0000256" key="11">
    <source>
        <dbReference type="ARBA" id="ARBA00023180"/>
    </source>
</evidence>
<feature type="region of interest" description="Disordered" evidence="14">
    <location>
        <begin position="1287"/>
        <end position="1313"/>
    </location>
</feature>
<evidence type="ECO:0000256" key="8">
    <source>
        <dbReference type="ARBA" id="ARBA00023037"/>
    </source>
</evidence>
<dbReference type="GO" id="GO:0005178">
    <property type="term" value="F:integrin binding"/>
    <property type="evidence" value="ECO:0007669"/>
    <property type="project" value="TreeGrafter"/>
</dbReference>
<dbReference type="PANTHER" id="PTHR23220:SF133">
    <property type="entry name" value="INTEGRIN ALPHA-PS2"/>
    <property type="match status" value="1"/>
</dbReference>
<feature type="repeat" description="FG-GAP" evidence="12">
    <location>
        <begin position="361"/>
        <end position="420"/>
    </location>
</feature>
<evidence type="ECO:0000256" key="6">
    <source>
        <dbReference type="ARBA" id="ARBA00022889"/>
    </source>
</evidence>
<feature type="region of interest" description="Disordered" evidence="14">
    <location>
        <begin position="1003"/>
        <end position="1038"/>
    </location>
</feature>
<name>A0AAV7XRX4_9NEOP</name>
<keyword evidence="10 13" id="KW-0675">Receptor</keyword>
<evidence type="ECO:0000259" key="16">
    <source>
        <dbReference type="Pfam" id="PF20805"/>
    </source>
</evidence>
<keyword evidence="11" id="KW-0325">Glycoprotein</keyword>